<dbReference type="Pfam" id="PF02423">
    <property type="entry name" value="OCD_Mu_crystall"/>
    <property type="match status" value="1"/>
</dbReference>
<comment type="caution">
    <text evidence="1">The sequence shown here is derived from an EMBL/GenBank/DDBJ whole genome shotgun (WGS) entry which is preliminary data.</text>
</comment>
<dbReference type="Gene3D" id="3.30.1780.10">
    <property type="entry name" value="ornithine cyclodeaminase, domain 1"/>
    <property type="match status" value="1"/>
</dbReference>
<dbReference type="RefSeq" id="WP_262065060.1">
    <property type="nucleotide sequence ID" value="NZ_JAMXOD010000002.1"/>
</dbReference>
<dbReference type="PANTHER" id="PTHR13812:SF19">
    <property type="entry name" value="KETIMINE REDUCTASE MU-CRYSTALLIN"/>
    <property type="match status" value="1"/>
</dbReference>
<dbReference type="InterPro" id="IPR003462">
    <property type="entry name" value="ODC_Mu_crystall"/>
</dbReference>
<dbReference type="InterPro" id="IPR023401">
    <property type="entry name" value="ODC_N"/>
</dbReference>
<proteinExistence type="predicted"/>
<dbReference type="SUPFAM" id="SSF51735">
    <property type="entry name" value="NAD(P)-binding Rossmann-fold domains"/>
    <property type="match status" value="1"/>
</dbReference>
<dbReference type="PANTHER" id="PTHR13812">
    <property type="entry name" value="KETIMINE REDUCTASE MU-CRYSTALLIN"/>
    <property type="match status" value="1"/>
</dbReference>
<keyword evidence="2" id="KW-1185">Reference proteome</keyword>
<dbReference type="Proteomes" id="UP001523566">
    <property type="component" value="Unassembled WGS sequence"/>
</dbReference>
<organism evidence="1 2">
    <name type="scientific">Aequitasia blattaphilus</name>
    <dbReference type="NCBI Taxonomy" id="2949332"/>
    <lineage>
        <taxon>Bacteria</taxon>
        <taxon>Bacillati</taxon>
        <taxon>Bacillota</taxon>
        <taxon>Clostridia</taxon>
        <taxon>Lachnospirales</taxon>
        <taxon>Lachnospiraceae</taxon>
        <taxon>Aequitasia</taxon>
    </lineage>
</organism>
<dbReference type="Gene3D" id="3.40.50.720">
    <property type="entry name" value="NAD(P)-binding Rossmann-like Domain"/>
    <property type="match status" value="1"/>
</dbReference>
<accession>A0ABT1E637</accession>
<sequence length="317" mass="35504">MIVLGKEEIKKRINLNEMMDEIEHAYTVFGEGNYFMPPRQSVEDSNKTMMYMPCYTKEVIGTKILSIFPENAKINLPLIDGVVLLNDVETGQPIAVLDGQTITAYRTGAVGGVGIRHFAKKDAKSVGIIGAGTQGYYQALFAACARELERVNLFNRRGKDMEEYKKNLKEEILEKTGREVEICEYKEVEELVKKSDILCTTTTATAPVLPNDAEQLRGKCIISIGSYTPEMREIPDVVCSLVDKVYIELPYAMEETGDLAQPLAEGILKEENVVLMSDYLKGERRAIEKGETTYFKSVGMALFDICVSHKILNTKEN</sequence>
<evidence type="ECO:0000313" key="1">
    <source>
        <dbReference type="EMBL" id="MCP1101279.1"/>
    </source>
</evidence>
<dbReference type="EMBL" id="JAMZFW010000002">
    <property type="protein sequence ID" value="MCP1101279.1"/>
    <property type="molecule type" value="Genomic_DNA"/>
</dbReference>
<dbReference type="InterPro" id="IPR036291">
    <property type="entry name" value="NAD(P)-bd_dom_sf"/>
</dbReference>
<name>A0ABT1E637_9FIRM</name>
<dbReference type="PIRSF" id="PIRSF001439">
    <property type="entry name" value="CryM"/>
    <property type="match status" value="1"/>
</dbReference>
<reference evidence="1 2" key="1">
    <citation type="journal article" date="2022" name="Genome Biol. Evol.">
        <title>Host diet, physiology and behaviors set the stage for Lachnospiraceae cladogenesis.</title>
        <authorList>
            <person name="Vera-Ponce De Leon A."/>
            <person name="Schneider M."/>
            <person name="Jahnes B.C."/>
            <person name="Sadowski V."/>
            <person name="Camuy-Velez L.A."/>
            <person name="Duan J."/>
            <person name="Sabree Z.L."/>
        </authorList>
    </citation>
    <scope>NUCLEOTIDE SEQUENCE [LARGE SCALE GENOMIC DNA]</scope>
    <source>
        <strain evidence="1 2">PAL113</strain>
    </source>
</reference>
<gene>
    <name evidence="1" type="ORF">NK125_02485</name>
</gene>
<protein>
    <submittedName>
        <fullName evidence="1">Ornithine cyclodeaminase family protein</fullName>
    </submittedName>
</protein>
<evidence type="ECO:0000313" key="2">
    <source>
        <dbReference type="Proteomes" id="UP001523566"/>
    </source>
</evidence>